<dbReference type="PROSITE" id="PS51294">
    <property type="entry name" value="HTH_MYB"/>
    <property type="match status" value="1"/>
</dbReference>
<evidence type="ECO:0000256" key="5">
    <source>
        <dbReference type="ARBA" id="ARBA00022833"/>
    </source>
</evidence>
<dbReference type="AlphaFoldDB" id="A0A540NAS8"/>
<dbReference type="PROSITE" id="PS00065">
    <property type="entry name" value="D_2_HYDROXYACID_DH_1"/>
    <property type="match status" value="1"/>
</dbReference>
<dbReference type="EMBL" id="VIEB01000075">
    <property type="protein sequence ID" value="TQE08134.1"/>
    <property type="molecule type" value="Genomic_DNA"/>
</dbReference>
<gene>
    <name evidence="11" type="ORF">C1H46_006260</name>
</gene>
<keyword evidence="7" id="KW-0539">Nucleus</keyword>
<evidence type="ECO:0000256" key="1">
    <source>
        <dbReference type="ARBA" id="ARBA00001947"/>
    </source>
</evidence>
<dbReference type="InterPro" id="IPR013149">
    <property type="entry name" value="ADH-like_C"/>
</dbReference>
<keyword evidence="12" id="KW-1185">Reference proteome</keyword>
<evidence type="ECO:0000256" key="4">
    <source>
        <dbReference type="ARBA" id="ARBA00022723"/>
    </source>
</evidence>
<feature type="domain" description="HTH myb-type" evidence="10">
    <location>
        <begin position="183"/>
        <end position="237"/>
    </location>
</feature>
<comment type="similarity">
    <text evidence="3">Belongs to the zinc-containing alcohol dehydrogenase family.</text>
</comment>
<feature type="domain" description="Myb-like" evidence="9">
    <location>
        <begin position="183"/>
        <end position="233"/>
    </location>
</feature>
<dbReference type="Gene3D" id="3.40.50.720">
    <property type="entry name" value="NAD(P)-binding Rossmann-like Domain"/>
    <property type="match status" value="1"/>
</dbReference>
<keyword evidence="6" id="KW-0560">Oxidoreductase</keyword>
<comment type="subcellular location">
    <subcellularLocation>
        <location evidence="2">Nucleus</location>
    </subcellularLocation>
</comment>
<dbReference type="InterPro" id="IPR017930">
    <property type="entry name" value="Myb_dom"/>
</dbReference>
<evidence type="ECO:0000313" key="11">
    <source>
        <dbReference type="EMBL" id="TQE08134.1"/>
    </source>
</evidence>
<evidence type="ECO:0000256" key="3">
    <source>
        <dbReference type="ARBA" id="ARBA00008072"/>
    </source>
</evidence>
<feature type="compositionally biased region" description="Polar residues" evidence="8">
    <location>
        <begin position="262"/>
        <end position="285"/>
    </location>
</feature>
<keyword evidence="4" id="KW-0479">Metal-binding</keyword>
<evidence type="ECO:0008006" key="13">
    <source>
        <dbReference type="Google" id="ProtNLM"/>
    </source>
</evidence>
<evidence type="ECO:0000256" key="6">
    <source>
        <dbReference type="ARBA" id="ARBA00023002"/>
    </source>
</evidence>
<dbReference type="GO" id="GO:0046872">
    <property type="term" value="F:metal ion binding"/>
    <property type="evidence" value="ECO:0007669"/>
    <property type="project" value="UniProtKB-KW"/>
</dbReference>
<evidence type="ECO:0000256" key="8">
    <source>
        <dbReference type="SAM" id="MobiDB-lite"/>
    </source>
</evidence>
<evidence type="ECO:0000256" key="2">
    <source>
        <dbReference type="ARBA" id="ARBA00004123"/>
    </source>
</evidence>
<evidence type="ECO:0000259" key="10">
    <source>
        <dbReference type="PROSITE" id="PS51294"/>
    </source>
</evidence>
<dbReference type="SUPFAM" id="SSF46689">
    <property type="entry name" value="Homeodomain-like"/>
    <property type="match status" value="1"/>
</dbReference>
<dbReference type="InterPro" id="IPR029752">
    <property type="entry name" value="D-isomer_DH_CS1"/>
</dbReference>
<dbReference type="CDD" id="cd00167">
    <property type="entry name" value="SANT"/>
    <property type="match status" value="1"/>
</dbReference>
<evidence type="ECO:0000259" key="9">
    <source>
        <dbReference type="PROSITE" id="PS50090"/>
    </source>
</evidence>
<name>A0A540NAS8_MALBA</name>
<evidence type="ECO:0000313" key="12">
    <source>
        <dbReference type="Proteomes" id="UP000315295"/>
    </source>
</evidence>
<dbReference type="SMART" id="SM00717">
    <property type="entry name" value="SANT"/>
    <property type="match status" value="1"/>
</dbReference>
<dbReference type="InterPro" id="IPR001005">
    <property type="entry name" value="SANT/Myb"/>
</dbReference>
<dbReference type="Pfam" id="PF00107">
    <property type="entry name" value="ADH_zinc_N"/>
    <property type="match status" value="1"/>
</dbReference>
<dbReference type="Gene3D" id="1.10.10.60">
    <property type="entry name" value="Homeodomain-like"/>
    <property type="match status" value="1"/>
</dbReference>
<comment type="caution">
    <text evidence="11">The sequence shown here is derived from an EMBL/GenBank/DDBJ whole genome shotgun (WGS) entry which is preliminary data.</text>
</comment>
<dbReference type="GO" id="GO:0005634">
    <property type="term" value="C:nucleus"/>
    <property type="evidence" value="ECO:0007669"/>
    <property type="project" value="UniProtKB-SubCell"/>
</dbReference>
<comment type="cofactor">
    <cofactor evidence="1">
        <name>Zn(2+)</name>
        <dbReference type="ChEBI" id="CHEBI:29105"/>
    </cofactor>
</comment>
<protein>
    <recommendedName>
        <fullName evidence="13">HTH myb-type domain-containing protein</fullName>
    </recommendedName>
</protein>
<reference evidence="11 12" key="1">
    <citation type="journal article" date="2019" name="G3 (Bethesda)">
        <title>Sequencing of a Wild Apple (Malus baccata) Genome Unravels the Differences Between Cultivated and Wild Apple Species Regarding Disease Resistance and Cold Tolerance.</title>
        <authorList>
            <person name="Chen X."/>
        </authorList>
    </citation>
    <scope>NUCLEOTIDE SEQUENCE [LARGE SCALE GENOMIC DNA]</scope>
    <source>
        <strain evidence="12">cv. Shandingzi</strain>
        <tissue evidence="11">Leaves</tissue>
    </source>
</reference>
<dbReference type="PROSITE" id="PS50090">
    <property type="entry name" value="MYB_LIKE"/>
    <property type="match status" value="1"/>
</dbReference>
<dbReference type="SUPFAM" id="SSF51735">
    <property type="entry name" value="NAD(P)-binding Rossmann-fold domains"/>
    <property type="match status" value="1"/>
</dbReference>
<dbReference type="InterPro" id="IPR036291">
    <property type="entry name" value="NAD(P)-bd_dom_sf"/>
</dbReference>
<organism evidence="11 12">
    <name type="scientific">Malus baccata</name>
    <name type="common">Siberian crab apple</name>
    <name type="synonym">Pyrus baccata</name>
    <dbReference type="NCBI Taxonomy" id="106549"/>
    <lineage>
        <taxon>Eukaryota</taxon>
        <taxon>Viridiplantae</taxon>
        <taxon>Streptophyta</taxon>
        <taxon>Embryophyta</taxon>
        <taxon>Tracheophyta</taxon>
        <taxon>Spermatophyta</taxon>
        <taxon>Magnoliopsida</taxon>
        <taxon>eudicotyledons</taxon>
        <taxon>Gunneridae</taxon>
        <taxon>Pentapetalae</taxon>
        <taxon>rosids</taxon>
        <taxon>fabids</taxon>
        <taxon>Rosales</taxon>
        <taxon>Rosaceae</taxon>
        <taxon>Amygdaloideae</taxon>
        <taxon>Maleae</taxon>
        <taxon>Malus</taxon>
    </lineage>
</organism>
<dbReference type="InterPro" id="IPR009057">
    <property type="entry name" value="Homeodomain-like_sf"/>
</dbReference>
<proteinExistence type="inferred from homology"/>
<dbReference type="Pfam" id="PF00249">
    <property type="entry name" value="Myb_DNA-binding"/>
    <property type="match status" value="1"/>
</dbReference>
<dbReference type="FunFam" id="3.40.50.720:FF:000022">
    <property type="entry name" value="Cinnamyl alcohol dehydrogenase"/>
    <property type="match status" value="1"/>
</dbReference>
<feature type="region of interest" description="Disordered" evidence="8">
    <location>
        <begin position="258"/>
        <end position="286"/>
    </location>
</feature>
<accession>A0A540NAS8</accession>
<dbReference type="Gene3D" id="3.90.180.10">
    <property type="entry name" value="Medium-chain alcohol dehydrogenases, catalytic domain"/>
    <property type="match status" value="1"/>
</dbReference>
<sequence>MNSQTNSENGNCLGWTATDESGVLSPYKFTRRYCVKIPEGYPLASAAPLLCAGITVYAPMIRHKMNQAGKSLGVIGLGGLGHLAVKFGKAFGLNLTVFSTSLSKKEEALSLLGADNFVVSSNQEKMTALAKSLDFIIDTASGDHPVDSYMSLLKTAGVLVLVGVPRLKRSGKSCRLRWMNYLSPSVKRSDFSEEEDDLIIRLHNLIGNRWSLIAGRVPGRTDNQVKNHWNSHLSKKLGVGSKRGKTKTKTYSDSKRAKNNFCIPSSESNSELQPLPNSDSNSNISGDHEAAATIDGFDEEMMNIQNHIGSKSEVGFCGMSEATMMSNDYSFWFHNDDLNPYSPYLSDPTLDDYYPFQFDNL</sequence>
<evidence type="ECO:0000256" key="7">
    <source>
        <dbReference type="ARBA" id="ARBA00023242"/>
    </source>
</evidence>
<dbReference type="PANTHER" id="PTHR42683">
    <property type="entry name" value="ALDEHYDE REDUCTASE"/>
    <property type="match status" value="1"/>
</dbReference>
<dbReference type="InterPro" id="IPR047109">
    <property type="entry name" value="CAD-like"/>
</dbReference>
<dbReference type="GO" id="GO:0016616">
    <property type="term" value="F:oxidoreductase activity, acting on the CH-OH group of donors, NAD or NADP as acceptor"/>
    <property type="evidence" value="ECO:0007669"/>
    <property type="project" value="InterPro"/>
</dbReference>
<keyword evidence="5" id="KW-0862">Zinc</keyword>
<dbReference type="STRING" id="106549.A0A540NAS8"/>
<dbReference type="Proteomes" id="UP000315295">
    <property type="component" value="Unassembled WGS sequence"/>
</dbReference>